<evidence type="ECO:0000313" key="2">
    <source>
        <dbReference type="EMBL" id="SMB27856.1"/>
    </source>
</evidence>
<dbReference type="AlphaFoldDB" id="A0A7Z7HSA5"/>
<dbReference type="InterPro" id="IPR010266">
    <property type="entry name" value="NnrS"/>
</dbReference>
<protein>
    <submittedName>
        <fullName evidence="2">NnrS family protein</fullName>
    </submittedName>
</protein>
<keyword evidence="3" id="KW-1185">Reference proteome</keyword>
<accession>A0A7Z7HSA5</accession>
<feature type="transmembrane region" description="Helical" evidence="1">
    <location>
        <begin position="290"/>
        <end position="312"/>
    </location>
</feature>
<feature type="transmembrane region" description="Helical" evidence="1">
    <location>
        <begin position="21"/>
        <end position="44"/>
    </location>
</feature>
<feature type="transmembrane region" description="Helical" evidence="1">
    <location>
        <begin position="263"/>
        <end position="284"/>
    </location>
</feature>
<dbReference type="Proteomes" id="UP000242886">
    <property type="component" value="Chromosome SDENCHOL"/>
</dbReference>
<keyword evidence="1" id="KW-0812">Transmembrane</keyword>
<keyword evidence="1" id="KW-0472">Membrane</keyword>
<reference evidence="2" key="1">
    <citation type="submission" date="2017-03" db="EMBL/GenBank/DDBJ databases">
        <authorList>
            <consortium name="AG Boll"/>
        </authorList>
    </citation>
    <scope>NUCLEOTIDE SEQUENCE [LARGE SCALE GENOMIC DNA]</scope>
    <source>
        <strain evidence="2">Chol</strain>
    </source>
</reference>
<proteinExistence type="predicted"/>
<feature type="transmembrane region" description="Helical" evidence="1">
    <location>
        <begin position="332"/>
        <end position="351"/>
    </location>
</feature>
<feature type="transmembrane region" description="Helical" evidence="1">
    <location>
        <begin position="149"/>
        <end position="165"/>
    </location>
</feature>
<gene>
    <name evidence="2" type="ORF">SDENCHOL_20488</name>
</gene>
<feature type="transmembrane region" description="Helical" evidence="1">
    <location>
        <begin position="234"/>
        <end position="251"/>
    </location>
</feature>
<feature type="transmembrane region" description="Helical" evidence="1">
    <location>
        <begin position="357"/>
        <end position="375"/>
    </location>
</feature>
<dbReference type="EMBL" id="LT837803">
    <property type="protein sequence ID" value="SMB27856.1"/>
    <property type="molecule type" value="Genomic_DNA"/>
</dbReference>
<feature type="transmembrane region" description="Helical" evidence="1">
    <location>
        <begin position="56"/>
        <end position="77"/>
    </location>
</feature>
<organism evidence="2 3">
    <name type="scientific">Sterolibacterium denitrificans</name>
    <dbReference type="NCBI Taxonomy" id="157592"/>
    <lineage>
        <taxon>Bacteria</taxon>
        <taxon>Pseudomonadati</taxon>
        <taxon>Pseudomonadota</taxon>
        <taxon>Betaproteobacteria</taxon>
        <taxon>Nitrosomonadales</taxon>
        <taxon>Sterolibacteriaceae</taxon>
        <taxon>Sterolibacterium</taxon>
    </lineage>
</organism>
<evidence type="ECO:0000313" key="3">
    <source>
        <dbReference type="Proteomes" id="UP000242886"/>
    </source>
</evidence>
<feature type="transmembrane region" description="Helical" evidence="1">
    <location>
        <begin position="115"/>
        <end position="137"/>
    </location>
</feature>
<sequence length="391" mass="44470">MVSLLRRLLSQPLWLVGFRPFFSLAAVSGMLLPPLWLLLFIGWLPAPMHDFAPMQWHAHEMFFGFGWAVIGGFLLTATKNWVQIRGYHGAALMLLTLAWIVERLGMWYEAALSPVVFYLSNNLFLVAIVLMLLWTLVRHSKTDSYSDNYFFLIALPLFLVAKNLILSGEYFQAGVSMAIGLFRVAFLVMLERTLTQFMRSAFQVEILRDPRLDRAIKLLALAMIFESFLPDLLAGGLAMLLALLLLLRFVFWQPQRAMRRIDIGIMYLGYLAIVVQLLLVALQHTFDPGWIGGVATHVFSFGVMGLIIPAMLVRISKGHTGRKVSFDAVDKAVLWLMILAFVSRLVMPQFLPGAYTLWLALATACWFLCFATLGWRYIPYLFQPRVDGKEH</sequence>
<keyword evidence="1" id="KW-1133">Transmembrane helix</keyword>
<dbReference type="Pfam" id="PF05940">
    <property type="entry name" value="NnrS"/>
    <property type="match status" value="1"/>
</dbReference>
<name>A0A7Z7HSA5_9PROT</name>
<feature type="transmembrane region" description="Helical" evidence="1">
    <location>
        <begin position="89"/>
        <end position="109"/>
    </location>
</feature>
<evidence type="ECO:0000256" key="1">
    <source>
        <dbReference type="SAM" id="Phobius"/>
    </source>
</evidence>